<feature type="domain" description="Insulin-like" evidence="12">
    <location>
        <begin position="169"/>
        <end position="224"/>
    </location>
</feature>
<dbReference type="InParanoid" id="A0A803TDQ0"/>
<gene>
    <name evidence="13" type="primary">IGF2</name>
</gene>
<keyword evidence="5" id="KW-0339">Growth factor</keyword>
<dbReference type="PRINTS" id="PR02006">
    <property type="entry name" value="INSLNLIKEGF2"/>
</dbReference>
<dbReference type="InterPro" id="IPR022350">
    <property type="entry name" value="IGF-1/2"/>
</dbReference>
<evidence type="ECO:0000313" key="13">
    <source>
        <dbReference type="Ensembl" id="ENSACAP00000033340.1"/>
    </source>
</evidence>
<feature type="region of interest" description="Disordered" evidence="11">
    <location>
        <begin position="31"/>
        <end position="66"/>
    </location>
</feature>
<name>A0A803TDQ0_ANOCA</name>
<dbReference type="InterPro" id="IPR022353">
    <property type="entry name" value="Insulin_CS"/>
</dbReference>
<evidence type="ECO:0000256" key="5">
    <source>
        <dbReference type="ARBA" id="ARBA00023030"/>
    </source>
</evidence>
<dbReference type="GO" id="GO:0046628">
    <property type="term" value="P:positive regulation of insulin receptor signaling pathway"/>
    <property type="evidence" value="ECO:0000318"/>
    <property type="project" value="GO_Central"/>
</dbReference>
<evidence type="ECO:0000256" key="8">
    <source>
        <dbReference type="ARBA" id="ARBA00049823"/>
    </source>
</evidence>
<dbReference type="FunCoup" id="A0A803TDQ0">
    <property type="interactions" value="87"/>
</dbReference>
<dbReference type="GO" id="GO:0043410">
    <property type="term" value="P:positive regulation of MAPK cascade"/>
    <property type="evidence" value="ECO:0000318"/>
    <property type="project" value="GO_Central"/>
</dbReference>
<evidence type="ECO:0000256" key="9">
    <source>
        <dbReference type="PIRSR" id="PIRSR622350-50"/>
    </source>
</evidence>
<dbReference type="Pfam" id="PF08365">
    <property type="entry name" value="IGF2_C"/>
    <property type="match status" value="1"/>
</dbReference>
<dbReference type="PRINTS" id="PR02002">
    <property type="entry name" value="INSLNLIKEGF"/>
</dbReference>
<proteinExistence type="inferred from homology"/>
<dbReference type="PANTHER" id="PTHR46886">
    <property type="entry name" value="INSULIN-LIKE GROWTH FACTOR II"/>
    <property type="match status" value="1"/>
</dbReference>
<dbReference type="SMART" id="SM00078">
    <property type="entry name" value="IlGF"/>
    <property type="match status" value="1"/>
</dbReference>
<dbReference type="GO" id="GO:0051147">
    <property type="term" value="P:regulation of muscle cell differentiation"/>
    <property type="evidence" value="ECO:0000318"/>
    <property type="project" value="GO_Central"/>
</dbReference>
<accession>A0A803TDQ0</accession>
<dbReference type="GO" id="GO:0045944">
    <property type="term" value="P:positive regulation of transcription by RNA polymerase II"/>
    <property type="evidence" value="ECO:0000318"/>
    <property type="project" value="GO_Central"/>
</dbReference>
<dbReference type="Gene3D" id="1.10.100.10">
    <property type="entry name" value="Insulin-like"/>
    <property type="match status" value="1"/>
</dbReference>
<dbReference type="GO" id="GO:0005159">
    <property type="term" value="F:insulin-like growth factor receptor binding"/>
    <property type="evidence" value="ECO:0000318"/>
    <property type="project" value="GO_Central"/>
</dbReference>
<organism evidence="13 14">
    <name type="scientific">Anolis carolinensis</name>
    <name type="common">Green anole</name>
    <name type="synonym">American chameleon</name>
    <dbReference type="NCBI Taxonomy" id="28377"/>
    <lineage>
        <taxon>Eukaryota</taxon>
        <taxon>Metazoa</taxon>
        <taxon>Chordata</taxon>
        <taxon>Craniata</taxon>
        <taxon>Vertebrata</taxon>
        <taxon>Euteleostomi</taxon>
        <taxon>Lepidosauria</taxon>
        <taxon>Squamata</taxon>
        <taxon>Bifurcata</taxon>
        <taxon>Unidentata</taxon>
        <taxon>Episquamata</taxon>
        <taxon>Toxicofera</taxon>
        <taxon>Iguania</taxon>
        <taxon>Dactyloidae</taxon>
        <taxon>Anolis</taxon>
    </lineage>
</organism>
<feature type="disulfide bond" evidence="9">
    <location>
        <begin position="172"/>
        <end position="211"/>
    </location>
</feature>
<keyword evidence="6 9" id="KW-1015">Disulfide bond</keyword>
<dbReference type="GO" id="GO:1905564">
    <property type="term" value="P:positive regulation of vascular endothelial cell proliferation"/>
    <property type="evidence" value="ECO:0000318"/>
    <property type="project" value="GO_Central"/>
</dbReference>
<dbReference type="PRINTS" id="PR00276">
    <property type="entry name" value="INSULINFAMLY"/>
</dbReference>
<dbReference type="Pfam" id="PF00049">
    <property type="entry name" value="Insulin"/>
    <property type="match status" value="2"/>
</dbReference>
<dbReference type="GO" id="GO:0005615">
    <property type="term" value="C:extracellular space"/>
    <property type="evidence" value="ECO:0000318"/>
    <property type="project" value="GO_Central"/>
</dbReference>
<dbReference type="Ensembl" id="ENSACAT00000044638.1">
    <property type="protein sequence ID" value="ENSACAP00000033340.1"/>
    <property type="gene ID" value="ENSACAG00000037030.1"/>
</dbReference>
<evidence type="ECO:0000256" key="11">
    <source>
        <dbReference type="SAM" id="MobiDB-lite"/>
    </source>
</evidence>
<dbReference type="FunFam" id="1.10.100.10:FF:000002">
    <property type="entry name" value="Insulin-like growth factor II preproprotein"/>
    <property type="match status" value="1"/>
</dbReference>
<dbReference type="Proteomes" id="UP000001646">
    <property type="component" value="Chromosome 1"/>
</dbReference>
<evidence type="ECO:0000256" key="7">
    <source>
        <dbReference type="ARBA" id="ARBA00049761"/>
    </source>
</evidence>
<dbReference type="InterPro" id="IPR022334">
    <property type="entry name" value="IGF2"/>
</dbReference>
<dbReference type="InterPro" id="IPR013576">
    <property type="entry name" value="IGF2_C"/>
</dbReference>
<dbReference type="GO" id="GO:0005179">
    <property type="term" value="F:hormone activity"/>
    <property type="evidence" value="ECO:0007669"/>
    <property type="project" value="InterPro"/>
</dbReference>
<comment type="similarity">
    <text evidence="2 10">Belongs to the insulin family.</text>
</comment>
<dbReference type="InterPro" id="IPR022352">
    <property type="entry name" value="Ins/IGF/rlx"/>
</dbReference>
<dbReference type="SUPFAM" id="SSF56994">
    <property type="entry name" value="Insulin-like"/>
    <property type="match status" value="1"/>
</dbReference>
<keyword evidence="14" id="KW-1185">Reference proteome</keyword>
<reference evidence="13" key="3">
    <citation type="submission" date="2025-09" db="UniProtKB">
        <authorList>
            <consortium name="Ensembl"/>
        </authorList>
    </citation>
    <scope>IDENTIFICATION</scope>
</reference>
<evidence type="ECO:0000256" key="6">
    <source>
        <dbReference type="ARBA" id="ARBA00023157"/>
    </source>
</evidence>
<dbReference type="AlphaFoldDB" id="A0A803TDQ0"/>
<protein>
    <recommendedName>
        <fullName evidence="7">Insulin-like growth factor 2</fullName>
    </recommendedName>
    <alternativeName>
        <fullName evidence="8">Insulin-like growth factor II</fullName>
    </alternativeName>
</protein>
<evidence type="ECO:0000256" key="1">
    <source>
        <dbReference type="ARBA" id="ARBA00004613"/>
    </source>
</evidence>
<keyword evidence="4" id="KW-0732">Signal</keyword>
<evidence type="ECO:0000256" key="2">
    <source>
        <dbReference type="ARBA" id="ARBA00009034"/>
    </source>
</evidence>
<dbReference type="InterPro" id="IPR036438">
    <property type="entry name" value="Insulin-like_sf"/>
</dbReference>
<feature type="disulfide bond" evidence="9">
    <location>
        <begin position="184"/>
        <end position="224"/>
    </location>
</feature>
<dbReference type="InterPro" id="IPR016179">
    <property type="entry name" value="Insulin-like"/>
</dbReference>
<comment type="subcellular location">
    <subcellularLocation>
        <location evidence="1 10">Secreted</location>
    </subcellularLocation>
</comment>
<dbReference type="GO" id="GO:0008083">
    <property type="term" value="F:growth factor activity"/>
    <property type="evidence" value="ECO:0000318"/>
    <property type="project" value="GO_Central"/>
</dbReference>
<dbReference type="CDD" id="cd04368">
    <property type="entry name" value="IlGF"/>
    <property type="match status" value="1"/>
</dbReference>
<dbReference type="PANTHER" id="PTHR46886:SF1">
    <property type="entry name" value="INSULIN-LIKE GROWTH FACTOR II"/>
    <property type="match status" value="1"/>
</dbReference>
<evidence type="ECO:0000256" key="4">
    <source>
        <dbReference type="ARBA" id="ARBA00022729"/>
    </source>
</evidence>
<keyword evidence="3 10" id="KW-0964">Secreted</keyword>
<evidence type="ECO:0000259" key="12">
    <source>
        <dbReference type="SMART" id="SM00078"/>
    </source>
</evidence>
<evidence type="ECO:0000256" key="10">
    <source>
        <dbReference type="RuleBase" id="RU000406"/>
    </source>
</evidence>
<evidence type="ECO:0000313" key="14">
    <source>
        <dbReference type="Proteomes" id="UP000001646"/>
    </source>
</evidence>
<reference evidence="13" key="2">
    <citation type="submission" date="2025-08" db="UniProtKB">
        <authorList>
            <consortium name="Ensembl"/>
        </authorList>
    </citation>
    <scope>IDENTIFICATION</scope>
</reference>
<dbReference type="PROSITE" id="PS00262">
    <property type="entry name" value="INSULIN"/>
    <property type="match status" value="1"/>
</dbReference>
<sequence length="326" mass="36130">MPIGWVYKRRDSERSQPVSSVVEQFIETRAAAASATGEHQAAAPAPAAPGPTWAGSQPEPRRQRQPSKQNLLGLLGVSLWLFFCMIKKGLAQPNPTSHPATNMSREEQQHMGECNGSHAALLQICTQEVESPSGSSKAPNMCTSRRILLLALTFLAYTIDSVSAHGPAETLCGGELVDTLQFVCGDRGFYFSRPVGRNRGRLNRGIVEECCFRSCDLNLLETYCAKSVKSERDLSSTSLVVLPALNKDPFQKPSHAKYSKYDIWQKKSSQRLQRGVPNIHRAHRYRWQAEGLQESEESKIHRPLMVLPTQKPLVVQTTSETSGSQK</sequence>
<dbReference type="GO" id="GO:0043539">
    <property type="term" value="F:protein serine/threonine kinase activator activity"/>
    <property type="evidence" value="ECO:0000318"/>
    <property type="project" value="GO_Central"/>
</dbReference>
<feature type="disulfide bond" evidence="9">
    <location>
        <begin position="210"/>
        <end position="215"/>
    </location>
</feature>
<dbReference type="GO" id="GO:0042104">
    <property type="term" value="P:positive regulation of activated T cell proliferation"/>
    <property type="evidence" value="ECO:0000318"/>
    <property type="project" value="GO_Central"/>
</dbReference>
<evidence type="ECO:0000256" key="3">
    <source>
        <dbReference type="ARBA" id="ARBA00022525"/>
    </source>
</evidence>
<reference evidence="13 14" key="1">
    <citation type="submission" date="2009-12" db="EMBL/GenBank/DDBJ databases">
        <title>The Genome Sequence of Anolis carolinensis (Green Anole Lizard).</title>
        <authorList>
            <consortium name="The Genome Sequencing Platform"/>
            <person name="Di Palma F."/>
            <person name="Alfoldi J."/>
            <person name="Heiman D."/>
            <person name="Young S."/>
            <person name="Grabherr M."/>
            <person name="Johnson J."/>
            <person name="Lander E.S."/>
            <person name="Lindblad-Toh K."/>
        </authorList>
    </citation>
    <scope>NUCLEOTIDE SEQUENCE [LARGE SCALE GENOMIC DNA]</scope>
    <source>
        <strain evidence="13 14">JBL SC #1</strain>
    </source>
</reference>
<dbReference type="GeneTree" id="ENSGT00940000160745"/>